<keyword evidence="2" id="KW-1185">Reference proteome</keyword>
<evidence type="ECO:0000313" key="2">
    <source>
        <dbReference type="Proteomes" id="UP000314294"/>
    </source>
</evidence>
<dbReference type="Proteomes" id="UP000314294">
    <property type="component" value="Unassembled WGS sequence"/>
</dbReference>
<reference evidence="1 2" key="1">
    <citation type="submission" date="2019-03" db="EMBL/GenBank/DDBJ databases">
        <title>First draft genome of Liparis tanakae, snailfish: a comprehensive survey of snailfish specific genes.</title>
        <authorList>
            <person name="Kim W."/>
            <person name="Song I."/>
            <person name="Jeong J.-H."/>
            <person name="Kim D."/>
            <person name="Kim S."/>
            <person name="Ryu S."/>
            <person name="Song J.Y."/>
            <person name="Lee S.K."/>
        </authorList>
    </citation>
    <scope>NUCLEOTIDE SEQUENCE [LARGE SCALE GENOMIC DNA]</scope>
    <source>
        <tissue evidence="1">Muscle</tissue>
    </source>
</reference>
<evidence type="ECO:0000313" key="1">
    <source>
        <dbReference type="EMBL" id="TNN79301.1"/>
    </source>
</evidence>
<proteinExistence type="predicted"/>
<organism evidence="1 2">
    <name type="scientific">Liparis tanakae</name>
    <name type="common">Tanaka's snailfish</name>
    <dbReference type="NCBI Taxonomy" id="230148"/>
    <lineage>
        <taxon>Eukaryota</taxon>
        <taxon>Metazoa</taxon>
        <taxon>Chordata</taxon>
        <taxon>Craniata</taxon>
        <taxon>Vertebrata</taxon>
        <taxon>Euteleostomi</taxon>
        <taxon>Actinopterygii</taxon>
        <taxon>Neopterygii</taxon>
        <taxon>Teleostei</taxon>
        <taxon>Neoteleostei</taxon>
        <taxon>Acanthomorphata</taxon>
        <taxon>Eupercaria</taxon>
        <taxon>Perciformes</taxon>
        <taxon>Cottioidei</taxon>
        <taxon>Cottales</taxon>
        <taxon>Liparidae</taxon>
        <taxon>Liparis</taxon>
    </lineage>
</organism>
<protein>
    <submittedName>
        <fullName evidence="1">Uncharacterized protein</fullName>
    </submittedName>
</protein>
<comment type="caution">
    <text evidence="1">The sequence shown here is derived from an EMBL/GenBank/DDBJ whole genome shotgun (WGS) entry which is preliminary data.</text>
</comment>
<name>A0A4Z2IND8_9TELE</name>
<gene>
    <name evidence="1" type="ORF">EYF80_010546</name>
</gene>
<dbReference type="EMBL" id="SRLO01000066">
    <property type="protein sequence ID" value="TNN79301.1"/>
    <property type="molecule type" value="Genomic_DNA"/>
</dbReference>
<sequence>MPHISIVLQPDALTVEYRIPTLRAPELSNEFSIVLRGGRKQSIAGSMEAAEAHTGRAGRCMG</sequence>
<dbReference type="AlphaFoldDB" id="A0A4Z2IND8"/>
<accession>A0A4Z2IND8</accession>